<gene>
    <name evidence="2" type="ORF">HOP53_21265</name>
</gene>
<feature type="non-terminal residue" evidence="2">
    <location>
        <position position="1"/>
    </location>
</feature>
<dbReference type="InterPro" id="IPR043824">
    <property type="entry name" value="DUF5801"/>
</dbReference>
<dbReference type="EMBL" id="JABFTX010000013">
    <property type="protein sequence ID" value="MCE8005360.1"/>
    <property type="molecule type" value="Genomic_DNA"/>
</dbReference>
<accession>A0ABS9A9A8</accession>
<keyword evidence="3" id="KW-1185">Reference proteome</keyword>
<evidence type="ECO:0000313" key="3">
    <source>
        <dbReference type="Proteomes" id="UP001320168"/>
    </source>
</evidence>
<feature type="domain" description="DUF5801" evidence="1">
    <location>
        <begin position="117"/>
        <end position="262"/>
    </location>
</feature>
<comment type="caution">
    <text evidence="2">The sequence shown here is derived from an EMBL/GenBank/DDBJ whole genome shotgun (WGS) entry which is preliminary data.</text>
</comment>
<reference evidence="2 3" key="1">
    <citation type="journal article" date="2021" name="Front. Microbiol.">
        <title>Aerobic Denitrification and Heterotrophic Sulfur Oxidation in the Genus Halomonas Revealed by Six Novel Species Characterizations and Genome-Based Analysis.</title>
        <authorList>
            <person name="Wang L."/>
            <person name="Shao Z."/>
        </authorList>
    </citation>
    <scope>NUCLEOTIDE SEQUENCE [LARGE SCALE GENOMIC DNA]</scope>
    <source>
        <strain evidence="2 3">MCCC 1A11081</strain>
    </source>
</reference>
<organism evidence="2 3">
    <name type="scientific">Billgrantia ethanolica</name>
    <dbReference type="NCBI Taxonomy" id="2733486"/>
    <lineage>
        <taxon>Bacteria</taxon>
        <taxon>Pseudomonadati</taxon>
        <taxon>Pseudomonadota</taxon>
        <taxon>Gammaproteobacteria</taxon>
        <taxon>Oceanospirillales</taxon>
        <taxon>Halomonadaceae</taxon>
        <taxon>Billgrantia</taxon>
    </lineage>
</organism>
<dbReference type="Proteomes" id="UP001320168">
    <property type="component" value="Unassembled WGS sequence"/>
</dbReference>
<sequence>VYLHLIGGSVVGSTAASAADVNGGNTVFVVSLVDGKLVLDQQQAIDHPTASNASEVLHLAGGQILLTGSVTLTDADGDTATDSAIVDLGGQLGFQDHGPSIEIGAAAELASLLTTDAALGTDSAALRDFFTIVDKSFGGDGAAAGGGKAWHYSLSLGNNVAGNVAQDGSGENLTSGGQAVYLHLIGGSVVGSTAASAADVNGGNTVFVVSLVDGKLVLDQQQAIDHPTASNASEVLHLAGGQILLTGSVTLTDADGDTATDSA</sequence>
<protein>
    <recommendedName>
        <fullName evidence="1">DUF5801 domain-containing protein</fullName>
    </recommendedName>
</protein>
<feature type="domain" description="DUF5801" evidence="1">
    <location>
        <begin position="1"/>
        <end position="84"/>
    </location>
</feature>
<feature type="non-terminal residue" evidence="2">
    <location>
        <position position="263"/>
    </location>
</feature>
<proteinExistence type="predicted"/>
<name>A0ABS9A9A8_9GAMM</name>
<evidence type="ECO:0000313" key="2">
    <source>
        <dbReference type="EMBL" id="MCE8005360.1"/>
    </source>
</evidence>
<dbReference type="Pfam" id="PF19116">
    <property type="entry name" value="DUF5801"/>
    <property type="match status" value="2"/>
</dbReference>
<dbReference type="RefSeq" id="WP_234271863.1">
    <property type="nucleotide sequence ID" value="NZ_JABFTX010000013.1"/>
</dbReference>
<evidence type="ECO:0000259" key="1">
    <source>
        <dbReference type="Pfam" id="PF19116"/>
    </source>
</evidence>